<keyword evidence="3" id="KW-1185">Reference proteome</keyword>
<dbReference type="AlphaFoldDB" id="A0A0H2S544"/>
<evidence type="ECO:0000313" key="2">
    <source>
        <dbReference type="EMBL" id="KLO16798.1"/>
    </source>
</evidence>
<gene>
    <name evidence="2" type="ORF">SCHPADRAFT_200868</name>
</gene>
<feature type="region of interest" description="Disordered" evidence="1">
    <location>
        <begin position="178"/>
        <end position="216"/>
    </location>
</feature>
<proteinExistence type="predicted"/>
<reference evidence="2 3" key="1">
    <citation type="submission" date="2015-04" db="EMBL/GenBank/DDBJ databases">
        <title>Complete genome sequence of Schizopora paradoxa KUC8140, a cosmopolitan wood degrader in East Asia.</title>
        <authorList>
            <consortium name="DOE Joint Genome Institute"/>
            <person name="Min B."/>
            <person name="Park H."/>
            <person name="Jang Y."/>
            <person name="Kim J.-J."/>
            <person name="Kim K.H."/>
            <person name="Pangilinan J."/>
            <person name="Lipzen A."/>
            <person name="Riley R."/>
            <person name="Grigoriev I.V."/>
            <person name="Spatafora J.W."/>
            <person name="Choi I.-G."/>
        </authorList>
    </citation>
    <scope>NUCLEOTIDE SEQUENCE [LARGE SCALE GENOMIC DNA]</scope>
    <source>
        <strain evidence="2 3">KUC8140</strain>
    </source>
</reference>
<accession>A0A0H2S544</accession>
<protein>
    <submittedName>
        <fullName evidence="2">Uncharacterized protein</fullName>
    </submittedName>
</protein>
<feature type="compositionally biased region" description="Low complexity" evidence="1">
    <location>
        <begin position="189"/>
        <end position="216"/>
    </location>
</feature>
<name>A0A0H2S544_9AGAM</name>
<sequence>MLGLCWMLDAGGWNSGLELERTSICVSDRRVSSPCAPLPLSLFASASASTRSQSAVVSSASASSTGTSTALSAPSPLTPFLCPLLSASSTQSCFAVRLSVHSSAVSPSVQINLFQAPSDLFCIITTICPILCSAAVFASQALPQTISAICFRFYFCACCEEDDDSDKCRECRHSLSNTHTSTAKRDETTTTTTIATKVKGPSISPSPTRTSPSPHA</sequence>
<dbReference type="InParanoid" id="A0A0H2S544"/>
<organism evidence="2 3">
    <name type="scientific">Schizopora paradoxa</name>
    <dbReference type="NCBI Taxonomy" id="27342"/>
    <lineage>
        <taxon>Eukaryota</taxon>
        <taxon>Fungi</taxon>
        <taxon>Dikarya</taxon>
        <taxon>Basidiomycota</taxon>
        <taxon>Agaricomycotina</taxon>
        <taxon>Agaricomycetes</taxon>
        <taxon>Hymenochaetales</taxon>
        <taxon>Schizoporaceae</taxon>
        <taxon>Schizopora</taxon>
    </lineage>
</organism>
<dbReference type="Proteomes" id="UP000053477">
    <property type="component" value="Unassembled WGS sequence"/>
</dbReference>
<evidence type="ECO:0000313" key="3">
    <source>
        <dbReference type="Proteomes" id="UP000053477"/>
    </source>
</evidence>
<evidence type="ECO:0000256" key="1">
    <source>
        <dbReference type="SAM" id="MobiDB-lite"/>
    </source>
</evidence>
<dbReference type="EMBL" id="KQ085912">
    <property type="protein sequence ID" value="KLO16798.1"/>
    <property type="molecule type" value="Genomic_DNA"/>
</dbReference>